<accession>A0A099I4X1</accession>
<dbReference type="InterPro" id="IPR001279">
    <property type="entry name" value="Metallo-B-lactamas"/>
</dbReference>
<dbReference type="RefSeq" id="WP_044907173.1">
    <property type="nucleotide sequence ID" value="NZ_JQIF01000093.1"/>
</dbReference>
<organism evidence="2 3">
    <name type="scientific">Clostridium innocuum</name>
    <dbReference type="NCBI Taxonomy" id="1522"/>
    <lineage>
        <taxon>Bacteria</taxon>
        <taxon>Bacillati</taxon>
        <taxon>Bacillota</taxon>
        <taxon>Clostridia</taxon>
        <taxon>Eubacteriales</taxon>
        <taxon>Clostridiaceae</taxon>
        <taxon>Clostridium</taxon>
    </lineage>
</organism>
<dbReference type="AlphaFoldDB" id="A0A099I4X1"/>
<dbReference type="PANTHER" id="PTHR42951:SF4">
    <property type="entry name" value="ACYL-COENZYME A THIOESTERASE MBLAC2"/>
    <property type="match status" value="1"/>
</dbReference>
<gene>
    <name evidence="2" type="ORF">CIAN88_17950</name>
</gene>
<dbReference type="Proteomes" id="UP000030008">
    <property type="component" value="Unassembled WGS sequence"/>
</dbReference>
<dbReference type="EMBL" id="JQIF01000093">
    <property type="protein sequence ID" value="KGJ51878.1"/>
    <property type="molecule type" value="Genomic_DNA"/>
</dbReference>
<dbReference type="InterPro" id="IPR036866">
    <property type="entry name" value="RibonucZ/Hydroxyglut_hydro"/>
</dbReference>
<comment type="caution">
    <text evidence="2">The sequence shown here is derived from an EMBL/GenBank/DDBJ whole genome shotgun (WGS) entry which is preliminary data.</text>
</comment>
<evidence type="ECO:0000259" key="1">
    <source>
        <dbReference type="SMART" id="SM00849"/>
    </source>
</evidence>
<evidence type="ECO:0000313" key="3">
    <source>
        <dbReference type="Proteomes" id="UP000030008"/>
    </source>
</evidence>
<dbReference type="PANTHER" id="PTHR42951">
    <property type="entry name" value="METALLO-BETA-LACTAMASE DOMAIN-CONTAINING"/>
    <property type="match status" value="1"/>
</dbReference>
<dbReference type="InterPro" id="IPR050855">
    <property type="entry name" value="NDM-1-like"/>
</dbReference>
<dbReference type="SUPFAM" id="SSF56281">
    <property type="entry name" value="Metallo-hydrolase/oxidoreductase"/>
    <property type="match status" value="1"/>
</dbReference>
<protein>
    <submittedName>
        <fullName evidence="2">Beta-lactamase</fullName>
    </submittedName>
</protein>
<evidence type="ECO:0000313" key="2">
    <source>
        <dbReference type="EMBL" id="KGJ51878.1"/>
    </source>
</evidence>
<dbReference type="Pfam" id="PF00753">
    <property type="entry name" value="Lactamase_B"/>
    <property type="match status" value="1"/>
</dbReference>
<reference evidence="2 3" key="1">
    <citation type="submission" date="2014-08" db="EMBL/GenBank/DDBJ databases">
        <title>Clostridium innocuum, an unnegligible vancomycin-resistant pathogen causing extra-intestinal infections.</title>
        <authorList>
            <person name="Feng Y."/>
            <person name="Chiu C.-H."/>
        </authorList>
    </citation>
    <scope>NUCLEOTIDE SEQUENCE [LARGE SCALE GENOMIC DNA]</scope>
    <source>
        <strain evidence="2 3">AN88</strain>
    </source>
</reference>
<name>A0A099I4X1_CLOIN</name>
<dbReference type="Gene3D" id="3.60.15.10">
    <property type="entry name" value="Ribonuclease Z/Hydroxyacylglutathione hydrolase-like"/>
    <property type="match status" value="1"/>
</dbReference>
<sequence length="253" mass="28833">MKGWFQVEMLDDTTYVISEHKHYEKTNCYLLLGKQRALLIDSGLGVADIRKITDQLTALPVTVIATHVHWDHIGSHGSYTDVLVHEREYSWLNGKFPLPLGVVKQQLMKEPCSFPGDFHLNAYTVWQGHAGIVGDGDILNLGGRHIRVLHTPGHSPGHMCFFDLEREWLYCGDLIYKGVLYCDYPSTDPQAYLLSVQRLQTLALQRLLPAHYTIEVGPSLIQETAQAWQELQEKGLLQRGSGEFRYENFSIRL</sequence>
<proteinExistence type="predicted"/>
<feature type="domain" description="Metallo-beta-lactamase" evidence="1">
    <location>
        <begin position="25"/>
        <end position="211"/>
    </location>
</feature>
<dbReference type="SMART" id="SM00849">
    <property type="entry name" value="Lactamase_B"/>
    <property type="match status" value="1"/>
</dbReference>